<protein>
    <recommendedName>
        <fullName evidence="3">SPOR domain-containing protein</fullName>
    </recommendedName>
</protein>
<evidence type="ECO:0000256" key="1">
    <source>
        <dbReference type="SAM" id="MobiDB-lite"/>
    </source>
</evidence>
<dbReference type="Proteomes" id="UP000243053">
    <property type="component" value="Unassembled WGS sequence"/>
</dbReference>
<dbReference type="EMBL" id="MAAF01000060">
    <property type="protein sequence ID" value="OUR80604.1"/>
    <property type="molecule type" value="Genomic_DNA"/>
</dbReference>
<keyword evidence="2" id="KW-1133">Transmembrane helix</keyword>
<sequence length="473" mass="52512">MSASANSHMTYQTTQRPTESESTLANGTIAISVTSRIDYNLRFAKQAVLVVGNDSEQYSELASQFLVSLSNVKPSVDPLDTENNHINVAFVAASSKLNDIQIRCRLIEQLFVNTLFDPEQSLAVSVLRFAKQHGESISIVIDHAHALSLQVKYELCQLVSLAKKSKLTINVVLFGLTEAAQQLAINKSLFKNKMAVIDAGSGQVISLDDKKMMLTSSTSPLPFWQKVSLASAIVIIGVVLTWVYLLIADDVNKQAFNIKEQTVLESHTSRDLFLPISNDIPGNENTRTMQKKQKTALIEQSTHASKSSDTIQATSEEINQALMAIQLVNPIKEIPAEVGDVLQALAVTDNKIDANVINIASKEIVNQNPLVEISNNYYKTKAKEYENGYVIQIAGFSDERLLKRFLSLYPEENLHSYQKQLKGKNFTVVTSKVFSNKPEARATIELLPLQLVERKPWVKSISSVINEINTFKQ</sequence>
<dbReference type="AlphaFoldDB" id="A0A1Y5EHL4"/>
<dbReference type="PROSITE" id="PS51724">
    <property type="entry name" value="SPOR"/>
    <property type="match status" value="1"/>
</dbReference>
<proteinExistence type="predicted"/>
<name>A0A1Y5EHL4_COLPS</name>
<accession>A0A1Y5EHL4</accession>
<evidence type="ECO:0000313" key="4">
    <source>
        <dbReference type="EMBL" id="OUR80604.1"/>
    </source>
</evidence>
<feature type="region of interest" description="Disordered" evidence="1">
    <location>
        <begin position="1"/>
        <end position="23"/>
    </location>
</feature>
<dbReference type="InterPro" id="IPR007730">
    <property type="entry name" value="SPOR-like_dom"/>
</dbReference>
<organism evidence="4 5">
    <name type="scientific">Colwellia psychrerythraea</name>
    <name type="common">Vibrio psychroerythus</name>
    <dbReference type="NCBI Taxonomy" id="28229"/>
    <lineage>
        <taxon>Bacteria</taxon>
        <taxon>Pseudomonadati</taxon>
        <taxon>Pseudomonadota</taxon>
        <taxon>Gammaproteobacteria</taxon>
        <taxon>Alteromonadales</taxon>
        <taxon>Colwelliaceae</taxon>
        <taxon>Colwellia</taxon>
    </lineage>
</organism>
<evidence type="ECO:0000313" key="5">
    <source>
        <dbReference type="Proteomes" id="UP000243053"/>
    </source>
</evidence>
<dbReference type="Pfam" id="PF05036">
    <property type="entry name" value="SPOR"/>
    <property type="match status" value="1"/>
</dbReference>
<evidence type="ECO:0000256" key="2">
    <source>
        <dbReference type="SAM" id="Phobius"/>
    </source>
</evidence>
<feature type="domain" description="SPOR" evidence="3">
    <location>
        <begin position="383"/>
        <end position="460"/>
    </location>
</feature>
<reference evidence="5" key="1">
    <citation type="journal article" date="2017" name="Proc. Natl. Acad. Sci. U.S.A.">
        <title>Simulation of Deepwater Horizon oil plume reveals substrate specialization within a complex community of hydrocarbon degraders.</title>
        <authorList>
            <person name="Hu P."/>
            <person name="Dubinsky E.A."/>
            <person name="Probst A.J."/>
            <person name="Wang J."/>
            <person name="Sieber C.M.K."/>
            <person name="Tom L.M."/>
            <person name="Gardinali P."/>
            <person name="Banfield J.F."/>
            <person name="Atlas R.M."/>
            <person name="Andersen G.L."/>
        </authorList>
    </citation>
    <scope>NUCLEOTIDE SEQUENCE [LARGE SCALE GENOMIC DNA]</scope>
</reference>
<feature type="transmembrane region" description="Helical" evidence="2">
    <location>
        <begin position="227"/>
        <end position="247"/>
    </location>
</feature>
<keyword evidence="2" id="KW-0472">Membrane</keyword>
<keyword evidence="2" id="KW-0812">Transmembrane</keyword>
<dbReference type="GO" id="GO:0042834">
    <property type="term" value="F:peptidoglycan binding"/>
    <property type="evidence" value="ECO:0007669"/>
    <property type="project" value="InterPro"/>
</dbReference>
<evidence type="ECO:0000259" key="3">
    <source>
        <dbReference type="PROSITE" id="PS51724"/>
    </source>
</evidence>
<dbReference type="Gene3D" id="3.30.70.1070">
    <property type="entry name" value="Sporulation related repeat"/>
    <property type="match status" value="1"/>
</dbReference>
<gene>
    <name evidence="4" type="ORF">A9Q75_10285</name>
</gene>
<dbReference type="InterPro" id="IPR036680">
    <property type="entry name" value="SPOR-like_sf"/>
</dbReference>
<comment type="caution">
    <text evidence="4">The sequence shown here is derived from an EMBL/GenBank/DDBJ whole genome shotgun (WGS) entry which is preliminary data.</text>
</comment>